<evidence type="ECO:0000256" key="1">
    <source>
        <dbReference type="SAM" id="MobiDB-lite"/>
    </source>
</evidence>
<dbReference type="AlphaFoldDB" id="A0A560BLY9"/>
<comment type="caution">
    <text evidence="2">The sequence shown here is derived from an EMBL/GenBank/DDBJ whole genome shotgun (WGS) entry which is preliminary data.</text>
</comment>
<feature type="region of interest" description="Disordered" evidence="1">
    <location>
        <begin position="21"/>
        <end position="61"/>
    </location>
</feature>
<feature type="compositionally biased region" description="Low complexity" evidence="1">
    <location>
        <begin position="23"/>
        <end position="33"/>
    </location>
</feature>
<sequence length="61" mass="6362">MSGVLSLDAPSLTLPLYEVEGTAAASQKAPSPAKRGRVGMGAKTRLECRRGIKKQGKNHAA</sequence>
<dbReference type="Proteomes" id="UP000318529">
    <property type="component" value="Unassembled WGS sequence"/>
</dbReference>
<evidence type="ECO:0000313" key="2">
    <source>
        <dbReference type="EMBL" id="TWA73529.1"/>
    </source>
</evidence>
<accession>A0A560BLY9</accession>
<reference evidence="2 3" key="1">
    <citation type="submission" date="2019-06" db="EMBL/GenBank/DDBJ databases">
        <title>Genomic Encyclopedia of Type Strains, Phase IV (KMG-V): Genome sequencing to study the core and pangenomes of soil and plant-associated prokaryotes.</title>
        <authorList>
            <person name="Whitman W."/>
        </authorList>
    </citation>
    <scope>NUCLEOTIDE SEQUENCE [LARGE SCALE GENOMIC DNA]</scope>
    <source>
        <strain evidence="2 3">BR 11650</strain>
    </source>
</reference>
<name>A0A560BLY9_AZOBR</name>
<feature type="compositionally biased region" description="Basic residues" evidence="1">
    <location>
        <begin position="51"/>
        <end position="61"/>
    </location>
</feature>
<proteinExistence type="predicted"/>
<gene>
    <name evidence="2" type="ORF">FBZ83_13113</name>
</gene>
<dbReference type="EMBL" id="VITH01000031">
    <property type="protein sequence ID" value="TWA73529.1"/>
    <property type="molecule type" value="Genomic_DNA"/>
</dbReference>
<evidence type="ECO:0000313" key="3">
    <source>
        <dbReference type="Proteomes" id="UP000318529"/>
    </source>
</evidence>
<organism evidence="2 3">
    <name type="scientific">Azospirillum brasilense</name>
    <dbReference type="NCBI Taxonomy" id="192"/>
    <lineage>
        <taxon>Bacteria</taxon>
        <taxon>Pseudomonadati</taxon>
        <taxon>Pseudomonadota</taxon>
        <taxon>Alphaproteobacteria</taxon>
        <taxon>Rhodospirillales</taxon>
        <taxon>Azospirillaceae</taxon>
        <taxon>Azospirillum</taxon>
    </lineage>
</organism>
<protein>
    <submittedName>
        <fullName evidence="2">Uncharacterized protein</fullName>
    </submittedName>
</protein>